<dbReference type="KEGG" id="gpi:GPICK_07390"/>
<organism evidence="9 10">
    <name type="scientific">Geobacter pickeringii</name>
    <dbReference type="NCBI Taxonomy" id="345632"/>
    <lineage>
        <taxon>Bacteria</taxon>
        <taxon>Pseudomonadati</taxon>
        <taxon>Thermodesulfobacteriota</taxon>
        <taxon>Desulfuromonadia</taxon>
        <taxon>Geobacterales</taxon>
        <taxon>Geobacteraceae</taxon>
        <taxon>Geobacter</taxon>
    </lineage>
</organism>
<dbReference type="NCBIfam" id="TIGR00360">
    <property type="entry name" value="ComEC_N-term"/>
    <property type="match status" value="1"/>
</dbReference>
<dbReference type="InterPro" id="IPR035681">
    <property type="entry name" value="ComA-like_MBL"/>
</dbReference>
<dbReference type="InterPro" id="IPR036866">
    <property type="entry name" value="RibonucZ/Hydroxyglut_hydro"/>
</dbReference>
<keyword evidence="3 7" id="KW-0812">Transmembrane</keyword>
<dbReference type="Pfam" id="PF13567">
    <property type="entry name" value="DUF4131"/>
    <property type="match status" value="1"/>
</dbReference>
<feature type="transmembrane region" description="Helical" evidence="7">
    <location>
        <begin position="285"/>
        <end position="303"/>
    </location>
</feature>
<dbReference type="InterPro" id="IPR025405">
    <property type="entry name" value="DUF4131"/>
</dbReference>
<dbReference type="InterPro" id="IPR004797">
    <property type="entry name" value="Competence_ComEC/Rec2"/>
</dbReference>
<dbReference type="SUPFAM" id="SSF56281">
    <property type="entry name" value="Metallo-hydrolase/oxidoreductase"/>
    <property type="match status" value="1"/>
</dbReference>
<dbReference type="EMBL" id="CP009788">
    <property type="protein sequence ID" value="AJE03203.1"/>
    <property type="molecule type" value="Genomic_DNA"/>
</dbReference>
<keyword evidence="10" id="KW-1185">Reference proteome</keyword>
<feature type="transmembrane region" description="Helical" evidence="7">
    <location>
        <begin position="389"/>
        <end position="407"/>
    </location>
</feature>
<gene>
    <name evidence="9" type="ORF">GPICK_07390</name>
</gene>
<keyword evidence="4 7" id="KW-1133">Transmembrane helix</keyword>
<feature type="transmembrane region" description="Helical" evidence="7">
    <location>
        <begin position="52"/>
        <end position="71"/>
    </location>
</feature>
<feature type="transmembrane region" description="Helical" evidence="7">
    <location>
        <begin position="413"/>
        <end position="440"/>
    </location>
</feature>
<accession>A0A0B5B902</accession>
<comment type="subcellular location">
    <subcellularLocation>
        <location evidence="1">Cell membrane</location>
        <topology evidence="1">Multi-pass membrane protein</topology>
    </subcellularLocation>
</comment>
<dbReference type="Pfam" id="PF00753">
    <property type="entry name" value="Lactamase_B"/>
    <property type="match status" value="1"/>
</dbReference>
<evidence type="ECO:0000256" key="5">
    <source>
        <dbReference type="ARBA" id="ARBA00023136"/>
    </source>
</evidence>
<evidence type="ECO:0000256" key="6">
    <source>
        <dbReference type="SAM" id="MobiDB-lite"/>
    </source>
</evidence>
<dbReference type="GO" id="GO:0005886">
    <property type="term" value="C:plasma membrane"/>
    <property type="evidence" value="ECO:0007669"/>
    <property type="project" value="UniProtKB-SubCell"/>
</dbReference>
<dbReference type="Gene3D" id="3.60.15.10">
    <property type="entry name" value="Ribonuclease Z/Hydroxyacylglutathione hydrolase-like"/>
    <property type="match status" value="1"/>
</dbReference>
<dbReference type="PANTHER" id="PTHR30619">
    <property type="entry name" value="DNA INTERNALIZATION/COMPETENCE PROTEIN COMEC/REC2"/>
    <property type="match status" value="1"/>
</dbReference>
<dbReference type="InterPro" id="IPR052159">
    <property type="entry name" value="Competence_DNA_uptake"/>
</dbReference>
<evidence type="ECO:0000256" key="2">
    <source>
        <dbReference type="ARBA" id="ARBA00022475"/>
    </source>
</evidence>
<protein>
    <submittedName>
        <fullName evidence="9">Competence protein ComEC</fullName>
    </submittedName>
</protein>
<reference evidence="9 10" key="1">
    <citation type="journal article" date="2015" name="Genome Announc.">
        <title>Complete Genome of Geobacter pickeringii G13T, a Metal-Reducing Isolate from Sedimentary Kaolin Deposits.</title>
        <authorList>
            <person name="Badalamenti J.P."/>
            <person name="Bond D.R."/>
        </authorList>
    </citation>
    <scope>NUCLEOTIDE SEQUENCE [LARGE SCALE GENOMIC DNA]</scope>
    <source>
        <strain evidence="9 10">G13</strain>
    </source>
</reference>
<dbReference type="CDD" id="cd07731">
    <property type="entry name" value="ComA-like_MBL-fold"/>
    <property type="match status" value="1"/>
</dbReference>
<feature type="transmembrane region" description="Helical" evidence="7">
    <location>
        <begin position="30"/>
        <end position="45"/>
    </location>
</feature>
<keyword evidence="5 7" id="KW-0472">Membrane</keyword>
<dbReference type="Proteomes" id="UP000057609">
    <property type="component" value="Chromosome"/>
</dbReference>
<evidence type="ECO:0000256" key="4">
    <source>
        <dbReference type="ARBA" id="ARBA00022989"/>
    </source>
</evidence>
<dbReference type="HOGENOM" id="CLU_010363_2_1_7"/>
<dbReference type="PANTHER" id="PTHR30619:SF1">
    <property type="entry name" value="RECOMBINATION PROTEIN 2"/>
    <property type="match status" value="1"/>
</dbReference>
<dbReference type="Pfam" id="PF03772">
    <property type="entry name" value="Competence"/>
    <property type="match status" value="1"/>
</dbReference>
<feature type="compositionally biased region" description="Basic and acidic residues" evidence="6">
    <location>
        <begin position="775"/>
        <end position="784"/>
    </location>
</feature>
<keyword evidence="2" id="KW-1003">Cell membrane</keyword>
<evidence type="ECO:0000256" key="3">
    <source>
        <dbReference type="ARBA" id="ARBA00022692"/>
    </source>
</evidence>
<feature type="transmembrane region" description="Helical" evidence="7">
    <location>
        <begin position="452"/>
        <end position="476"/>
    </location>
</feature>
<feature type="region of interest" description="Disordered" evidence="6">
    <location>
        <begin position="775"/>
        <end position="794"/>
    </location>
</feature>
<dbReference type="OrthoDB" id="9790149at2"/>
<dbReference type="InterPro" id="IPR004477">
    <property type="entry name" value="ComEC_N"/>
</dbReference>
<dbReference type="InterPro" id="IPR001279">
    <property type="entry name" value="Metallo-B-lactamas"/>
</dbReference>
<feature type="transmembrane region" description="Helical" evidence="7">
    <location>
        <begin position="482"/>
        <end position="501"/>
    </location>
</feature>
<evidence type="ECO:0000256" key="7">
    <source>
        <dbReference type="SAM" id="Phobius"/>
    </source>
</evidence>
<dbReference type="RefSeq" id="WP_039741782.1">
    <property type="nucleotide sequence ID" value="NZ_CP009788.1"/>
</dbReference>
<evidence type="ECO:0000259" key="8">
    <source>
        <dbReference type="SMART" id="SM00849"/>
    </source>
</evidence>
<feature type="domain" description="Metallo-beta-lactamase" evidence="8">
    <location>
        <begin position="540"/>
        <end position="743"/>
    </location>
</feature>
<dbReference type="AlphaFoldDB" id="A0A0B5B902"/>
<dbReference type="SMART" id="SM00849">
    <property type="entry name" value="Lactamase_B"/>
    <property type="match status" value="1"/>
</dbReference>
<dbReference type="NCBIfam" id="TIGR00361">
    <property type="entry name" value="ComEC_Rec2"/>
    <property type="match status" value="1"/>
</dbReference>
<proteinExistence type="predicted"/>
<feature type="transmembrane region" description="Helical" evidence="7">
    <location>
        <begin position="250"/>
        <end position="273"/>
    </location>
</feature>
<name>A0A0B5B902_9BACT</name>
<feature type="transmembrane region" description="Helical" evidence="7">
    <location>
        <begin position="508"/>
        <end position="526"/>
    </location>
</feature>
<dbReference type="STRING" id="345632.GPICK_07390"/>
<evidence type="ECO:0000313" key="9">
    <source>
        <dbReference type="EMBL" id="AJE03203.1"/>
    </source>
</evidence>
<dbReference type="GO" id="GO:0030420">
    <property type="term" value="P:establishment of competence for transformation"/>
    <property type="evidence" value="ECO:0007669"/>
    <property type="project" value="InterPro"/>
</dbReference>
<evidence type="ECO:0000256" key="1">
    <source>
        <dbReference type="ARBA" id="ARBA00004651"/>
    </source>
</evidence>
<sequence length="794" mass="85600">MTRSPLLLLLGGMIAGLCAAHHLAVELPEPVFWAALAAAGATLFLRSRIPFALVLTLFFFTWGSVALKPFLTPDLPADHIVKQITPEPVIVEGVVDSRPEGADAGERIFLQAERIVSGTQERRATGRLLLFVKEGRTTFLSGDRIRFSARLRQPENYGLPGEFDYRRHLAYRSVFATAFVPQANRIVLMRERTAFSVQRWFDGAAVRLGTFIDDRFPREGGVLKALLIGDRGSVSNVTNDAYARAGVNHILSISGFHVGVIGIVLYQLLFRLLALSERCALYCNLRRLALVATLPPIVFYLFLSGAAPATVRSVVMLAAFTVALLLERESNPLDTLVLAAFAILACFPQDLFDLSFQLSFLALWGLVVLPPVLMQPFRAVENKVAGKLILFLVASVAATVVTLLPVAHTFHRASLAGIAANFLIVPLLGYGAVIAGFAALPLVPLFPGAATALLWLAAAMVRISDTIIVFMARIPLVPLRSVSLGELALFYLCLTVLTIVSGERMRRVLCGATVAVLLLFHLPASAGTGRLVLTFLSVGQGESTLVTFPNGKRMLVDGGGSLYEGGMDVGERLLAPALWTMGVDGIDYIVMTHPHPDHMKGLTAVAASFPIGEFWESGTWSGGADYGRLKWLLADRGVPVRRVDASSPALTVGGVTVEALWPAGGGGGEDANEESLVLRLSYGSTAVLLTGDIGRSTEARLLAAPARLRCTVLKVPHHGSRHSSSEEFLDAASPRVALISAGKRNSFGLPSAQTLERLERRRIAVYRTDRDGTIEVESDGRSETVRTAAHGHFH</sequence>
<feature type="transmembrane region" description="Helical" evidence="7">
    <location>
        <begin position="358"/>
        <end position="377"/>
    </location>
</feature>
<evidence type="ECO:0000313" key="10">
    <source>
        <dbReference type="Proteomes" id="UP000057609"/>
    </source>
</evidence>